<dbReference type="AlphaFoldDB" id="A0AAN7LXD8"/>
<dbReference type="EMBL" id="JAXQNO010000007">
    <property type="protein sequence ID" value="KAK4794610.1"/>
    <property type="molecule type" value="Genomic_DNA"/>
</dbReference>
<dbReference type="InterPro" id="IPR000719">
    <property type="entry name" value="Prot_kinase_dom"/>
</dbReference>
<dbReference type="InterPro" id="IPR011009">
    <property type="entry name" value="Kinase-like_dom_sf"/>
</dbReference>
<organism evidence="3 4">
    <name type="scientific">Trapa natans</name>
    <name type="common">Water chestnut</name>
    <dbReference type="NCBI Taxonomy" id="22666"/>
    <lineage>
        <taxon>Eukaryota</taxon>
        <taxon>Viridiplantae</taxon>
        <taxon>Streptophyta</taxon>
        <taxon>Embryophyta</taxon>
        <taxon>Tracheophyta</taxon>
        <taxon>Spermatophyta</taxon>
        <taxon>Magnoliopsida</taxon>
        <taxon>eudicotyledons</taxon>
        <taxon>Gunneridae</taxon>
        <taxon>Pentapetalae</taxon>
        <taxon>rosids</taxon>
        <taxon>malvids</taxon>
        <taxon>Myrtales</taxon>
        <taxon>Lythraceae</taxon>
        <taxon>Trapa</taxon>
    </lineage>
</organism>
<comment type="caution">
    <text evidence="3">The sequence shown here is derived from an EMBL/GenBank/DDBJ whole genome shotgun (WGS) entry which is preliminary data.</text>
</comment>
<feature type="domain" description="Protein kinase" evidence="2">
    <location>
        <begin position="240"/>
        <end position="521"/>
    </location>
</feature>
<dbReference type="GO" id="GO:0005524">
    <property type="term" value="F:ATP binding"/>
    <property type="evidence" value="ECO:0007669"/>
    <property type="project" value="InterPro"/>
</dbReference>
<evidence type="ECO:0000313" key="4">
    <source>
        <dbReference type="Proteomes" id="UP001346149"/>
    </source>
</evidence>
<keyword evidence="4" id="KW-1185">Reference proteome</keyword>
<dbReference type="PROSITE" id="PS50011">
    <property type="entry name" value="PROTEIN_KINASE_DOM"/>
    <property type="match status" value="1"/>
</dbReference>
<dbReference type="GO" id="GO:0004674">
    <property type="term" value="F:protein serine/threonine kinase activity"/>
    <property type="evidence" value="ECO:0007669"/>
    <property type="project" value="TreeGrafter"/>
</dbReference>
<protein>
    <recommendedName>
        <fullName evidence="2">Protein kinase domain-containing protein</fullName>
    </recommendedName>
</protein>
<dbReference type="InterPro" id="IPR051681">
    <property type="entry name" value="Ser/Thr_Kinases-Pseudokinases"/>
</dbReference>
<dbReference type="Pfam" id="PF06760">
    <property type="entry name" value="DUF1221"/>
    <property type="match status" value="1"/>
</dbReference>
<dbReference type="FunFam" id="1.10.510.10:FF:000778">
    <property type="entry name" value="Kinase family protein"/>
    <property type="match status" value="1"/>
</dbReference>
<accession>A0AAN7LXD8</accession>
<feature type="compositionally biased region" description="Polar residues" evidence="1">
    <location>
        <begin position="701"/>
        <end position="714"/>
    </location>
</feature>
<gene>
    <name evidence="3" type="ORF">SAY86_012604</name>
</gene>
<name>A0AAN7LXD8_TRANT</name>
<dbReference type="SUPFAM" id="SSF56112">
    <property type="entry name" value="Protein kinase-like (PK-like)"/>
    <property type="match status" value="1"/>
</dbReference>
<dbReference type="PANTHER" id="PTHR44329:SF260">
    <property type="entry name" value="PROTEIN KINASE DOMAIN-CONTAINING PROTEIN"/>
    <property type="match status" value="1"/>
</dbReference>
<dbReference type="Gene3D" id="1.10.510.10">
    <property type="entry name" value="Transferase(Phosphotransferase) domain 1"/>
    <property type="match status" value="1"/>
</dbReference>
<proteinExistence type="predicted"/>
<sequence>MEQYRQVGEVLGSMTALMVLQDEISINKRQCCLLFEIFSLAFTLISASIRENLRLEEKNTTKWKALDQPLRELHRVFREAEVYIKHCMDSRDWWAKVLSLHQNNDCVEFHVHNLLCNFPVVVEAIETASEISGLDPDEMQKRGIILRKKYDKEWNDPKVFAQRFGEKYLLTKELCKRFDSAWREDRWLLSEEIKERRKVEWKNENHLGEFLLKKLNVSSPSESGDALLFPSSVLIGSRGYQVRRRLGSGGQFKEIQWRGESFMIRHLIGEIEPLKPEIRTLLLLSHPNIHQYLCGFCDEEKKECFMLMELMNKDLLSYNKENSSPRRRNLLPLPVIVDILLQIARGMEYLHSNGIFHGDLNPKNVLLKSRSSLEGYFHVKITAFGLSSYKDNSSCSSPGHDTSNLMNPFIWHAPEVLAEQDKQRTTLGSSPNKTRHSEKADVYSFAMICFELLTGKVPFEDGHLQGDKIARNIKAGERPLFPFSSPKFMVNLTKKCWATDPATRLNFSSICRVLRYIKKFLVANPECDQHPQLRMPSADFCDIENGFQKKFLSAAETGIVLKVTPVSEIPFQMFSYKIAEMEMSRRESPTMNESTGDTESNFKEENLFLEDHQLPLVSDTRSVFSDFVEKRLISTKRATILTPKTRPKDHRQPREVRSVCSEIPEKRVLPLGNLSIVQNRKTLLSETPRSQDKKTWRLNPTPRTLSLRKSSGNMVSLEIKEKTRRKTRGHVSDSEVQ</sequence>
<dbReference type="PANTHER" id="PTHR44329">
    <property type="entry name" value="SERINE/THREONINE-PROTEIN KINASE TNNI3K-RELATED"/>
    <property type="match status" value="1"/>
</dbReference>
<evidence type="ECO:0000259" key="2">
    <source>
        <dbReference type="PROSITE" id="PS50011"/>
    </source>
</evidence>
<feature type="region of interest" description="Disordered" evidence="1">
    <location>
        <begin position="685"/>
        <end position="714"/>
    </location>
</feature>
<evidence type="ECO:0000313" key="3">
    <source>
        <dbReference type="EMBL" id="KAK4794610.1"/>
    </source>
</evidence>
<reference evidence="3 4" key="1">
    <citation type="journal article" date="2023" name="Hortic Res">
        <title>Pangenome of water caltrop reveals structural variations and asymmetric subgenome divergence after allopolyploidization.</title>
        <authorList>
            <person name="Zhang X."/>
            <person name="Chen Y."/>
            <person name="Wang L."/>
            <person name="Yuan Y."/>
            <person name="Fang M."/>
            <person name="Shi L."/>
            <person name="Lu R."/>
            <person name="Comes H.P."/>
            <person name="Ma Y."/>
            <person name="Chen Y."/>
            <person name="Huang G."/>
            <person name="Zhou Y."/>
            <person name="Zheng Z."/>
            <person name="Qiu Y."/>
        </authorList>
    </citation>
    <scope>NUCLEOTIDE SEQUENCE [LARGE SCALE GENOMIC DNA]</scope>
    <source>
        <strain evidence="3">F231</strain>
    </source>
</reference>
<evidence type="ECO:0000256" key="1">
    <source>
        <dbReference type="SAM" id="MobiDB-lite"/>
    </source>
</evidence>
<dbReference type="InterPro" id="IPR010632">
    <property type="entry name" value="DUF1221"/>
</dbReference>
<dbReference type="Proteomes" id="UP001346149">
    <property type="component" value="Unassembled WGS sequence"/>
</dbReference>
<dbReference type="InterPro" id="IPR001245">
    <property type="entry name" value="Ser-Thr/Tyr_kinase_cat_dom"/>
</dbReference>
<dbReference type="Pfam" id="PF07714">
    <property type="entry name" value="PK_Tyr_Ser-Thr"/>
    <property type="match status" value="1"/>
</dbReference>